<keyword evidence="11 16" id="KW-0472">Membrane</keyword>
<dbReference type="InterPro" id="IPR013437">
    <property type="entry name" value="FtsW"/>
</dbReference>
<dbReference type="Pfam" id="PF01098">
    <property type="entry name" value="FTSW_RODA_SPOVE"/>
    <property type="match status" value="1"/>
</dbReference>
<accession>A0AAE4K2X4</accession>
<protein>
    <recommendedName>
        <fullName evidence="16">Probable peptidoglycan glycosyltransferase FtsW</fullName>
        <shortName evidence="16">PGT</shortName>
        <ecNumber evidence="16">2.4.99.28</ecNumber>
    </recommendedName>
    <alternativeName>
        <fullName evidence="16">Cell division protein FtsW</fullName>
    </alternativeName>
    <alternativeName>
        <fullName evidence="16">Cell wall polymerase</fullName>
    </alternativeName>
    <alternativeName>
        <fullName evidence="16">Peptidoglycan polymerase</fullName>
        <shortName evidence="16">PG polymerase</shortName>
    </alternativeName>
</protein>
<evidence type="ECO:0000256" key="4">
    <source>
        <dbReference type="ARBA" id="ARBA00022618"/>
    </source>
</evidence>
<dbReference type="RefSeq" id="WP_204726188.1">
    <property type="nucleotide sequence ID" value="NZ_JAVLSM010000005.1"/>
</dbReference>
<keyword evidence="8 16" id="KW-0133">Cell shape</keyword>
<evidence type="ECO:0000256" key="5">
    <source>
        <dbReference type="ARBA" id="ARBA00022676"/>
    </source>
</evidence>
<evidence type="ECO:0000256" key="6">
    <source>
        <dbReference type="ARBA" id="ARBA00022679"/>
    </source>
</evidence>
<dbReference type="AlphaFoldDB" id="A0AAE4K2X4"/>
<feature type="transmembrane region" description="Helical" evidence="16">
    <location>
        <begin position="236"/>
        <end position="254"/>
    </location>
</feature>
<keyword evidence="3 16" id="KW-1003">Cell membrane</keyword>
<evidence type="ECO:0000256" key="14">
    <source>
        <dbReference type="ARBA" id="ARBA00038053"/>
    </source>
</evidence>
<evidence type="ECO:0000256" key="13">
    <source>
        <dbReference type="ARBA" id="ARBA00023316"/>
    </source>
</evidence>
<feature type="transmembrane region" description="Helical" evidence="16">
    <location>
        <begin position="55"/>
        <end position="77"/>
    </location>
</feature>
<dbReference type="GO" id="GO:0009252">
    <property type="term" value="P:peptidoglycan biosynthetic process"/>
    <property type="evidence" value="ECO:0007669"/>
    <property type="project" value="UniProtKB-UniRule"/>
</dbReference>
<keyword evidence="6 16" id="KW-0808">Transferase</keyword>
<dbReference type="NCBIfam" id="TIGR02614">
    <property type="entry name" value="ftsW"/>
    <property type="match status" value="1"/>
</dbReference>
<keyword evidence="10 16" id="KW-1133">Transmembrane helix</keyword>
<dbReference type="GO" id="GO:0005886">
    <property type="term" value="C:plasma membrane"/>
    <property type="evidence" value="ECO:0007669"/>
    <property type="project" value="UniProtKB-SubCell"/>
</dbReference>
<dbReference type="GO" id="GO:0032153">
    <property type="term" value="C:cell division site"/>
    <property type="evidence" value="ECO:0007669"/>
    <property type="project" value="UniProtKB-UniRule"/>
</dbReference>
<dbReference type="InterPro" id="IPR001182">
    <property type="entry name" value="FtsW/RodA"/>
</dbReference>
<feature type="transmembrane region" description="Helical" evidence="16">
    <location>
        <begin position="161"/>
        <end position="177"/>
    </location>
</feature>
<feature type="transmembrane region" description="Helical" evidence="16">
    <location>
        <begin position="392"/>
        <end position="411"/>
    </location>
</feature>
<dbReference type="PANTHER" id="PTHR30474:SF2">
    <property type="entry name" value="PEPTIDOGLYCAN GLYCOSYLTRANSFERASE FTSW-RELATED"/>
    <property type="match status" value="1"/>
</dbReference>
<dbReference type="GO" id="GO:0008360">
    <property type="term" value="P:regulation of cell shape"/>
    <property type="evidence" value="ECO:0007669"/>
    <property type="project" value="UniProtKB-KW"/>
</dbReference>
<comment type="pathway">
    <text evidence="2 16">Cell wall biogenesis; peptidoglycan biosynthesis.</text>
</comment>
<keyword evidence="12 16" id="KW-0131">Cell cycle</keyword>
<keyword evidence="7 16" id="KW-0812">Transmembrane</keyword>
<comment type="function">
    <text evidence="16">Peptidoglycan polymerase that is essential for cell division.</text>
</comment>
<evidence type="ECO:0000256" key="11">
    <source>
        <dbReference type="ARBA" id="ARBA00023136"/>
    </source>
</evidence>
<feature type="transmembrane region" description="Helical" evidence="16">
    <location>
        <begin position="189"/>
        <end position="206"/>
    </location>
</feature>
<evidence type="ECO:0000256" key="12">
    <source>
        <dbReference type="ARBA" id="ARBA00023306"/>
    </source>
</evidence>
<organism evidence="17">
    <name type="scientific">Herbaspirillum huttiense subsp. nephrolepidis</name>
    <dbReference type="NCBI Taxonomy" id="3075126"/>
    <lineage>
        <taxon>Bacteria</taxon>
        <taxon>Pseudomonadati</taxon>
        <taxon>Pseudomonadota</taxon>
        <taxon>Betaproteobacteria</taxon>
        <taxon>Burkholderiales</taxon>
        <taxon>Oxalobacteraceae</taxon>
        <taxon>Herbaspirillum</taxon>
    </lineage>
</organism>
<evidence type="ECO:0000256" key="9">
    <source>
        <dbReference type="ARBA" id="ARBA00022984"/>
    </source>
</evidence>
<sequence>MKLGLSSVRSWLGGLKEAAPAAAGRAQGGRSGRGSASGSIGFEQRSRMMEYDQPLIWVVLLLMLFGMVMVYSASVALPDSPKYASYSNYHFLIRQAIFIVLSIIAGALAFRVRMETWQKWAPYLFAITLILLLMVLIPGVGKGVNGAKRWLSLKVINLQPSELMKLFIVLYAADYTVRKQAVMHKLVKGFFPMAAAVGLVGLLLLLEPDLGAFGVIVCIAMGILFLGGINGVWFGGIGATLVGVFSLVIVTSPWRRERIFAYLNPWEEENALGKAYQLSHSLIAFGRGELFGVGLGSSVEKLHYLPEAHTDFLLAVIGEELGFVGVLVVVLLFYWLVKHAFEIGRQAIALDLTFAGLVAKGIGIWLGVQAFINMGVNLGLLPTKGLTLPLMSYGGSGVLLNCVGLAILLRIDYENRVLMRGGRL</sequence>
<feature type="transmembrane region" description="Helical" evidence="16">
    <location>
        <begin position="348"/>
        <end position="372"/>
    </location>
</feature>
<keyword evidence="4 16" id="KW-0132">Cell division</keyword>
<dbReference type="GO" id="GO:0015648">
    <property type="term" value="F:lipid-linked peptidoglycan transporter activity"/>
    <property type="evidence" value="ECO:0007669"/>
    <property type="project" value="TreeGrafter"/>
</dbReference>
<evidence type="ECO:0000256" key="16">
    <source>
        <dbReference type="HAMAP-Rule" id="MF_00913"/>
    </source>
</evidence>
<feature type="transmembrane region" description="Helical" evidence="16">
    <location>
        <begin position="89"/>
        <end position="110"/>
    </location>
</feature>
<comment type="subcellular location">
    <subcellularLocation>
        <location evidence="16">Cell inner membrane</location>
        <topology evidence="16">Multi-pass membrane protein</topology>
    </subcellularLocation>
    <subcellularLocation>
        <location evidence="1">Cell membrane</location>
        <topology evidence="1">Multi-pass membrane protein</topology>
    </subcellularLocation>
    <text evidence="16">Localizes to the division septum.</text>
</comment>
<evidence type="ECO:0000256" key="2">
    <source>
        <dbReference type="ARBA" id="ARBA00004752"/>
    </source>
</evidence>
<keyword evidence="16" id="KW-0997">Cell inner membrane</keyword>
<dbReference type="GO" id="GO:0008955">
    <property type="term" value="F:peptidoglycan glycosyltransferase activity"/>
    <property type="evidence" value="ECO:0007669"/>
    <property type="project" value="UniProtKB-UniRule"/>
</dbReference>
<dbReference type="GO" id="GO:0071555">
    <property type="term" value="P:cell wall organization"/>
    <property type="evidence" value="ECO:0007669"/>
    <property type="project" value="UniProtKB-KW"/>
</dbReference>
<reference evidence="17" key="1">
    <citation type="submission" date="2023-02" db="EMBL/GenBank/DDBJ databases">
        <title>Description of Herbaspirillum huttiense subsp. nephrolepsisexaltata and Herbaspirillum huttiense subsp. lycopersicon.</title>
        <authorList>
            <person name="Poudel M."/>
            <person name="Sharma A."/>
            <person name="Goss E."/>
            <person name="Tapia J.H."/>
            <person name="Harmon C.M."/>
            <person name="Jones J.B."/>
        </authorList>
    </citation>
    <scope>NUCLEOTIDE SEQUENCE</scope>
    <source>
        <strain evidence="17">NC40101</strain>
    </source>
</reference>
<dbReference type="EC" id="2.4.99.28" evidence="16"/>
<proteinExistence type="inferred from homology"/>
<keyword evidence="9 16" id="KW-0573">Peptidoglycan synthesis</keyword>
<dbReference type="PANTHER" id="PTHR30474">
    <property type="entry name" value="CELL CYCLE PROTEIN"/>
    <property type="match status" value="1"/>
</dbReference>
<feature type="transmembrane region" description="Helical" evidence="16">
    <location>
        <begin position="212"/>
        <end position="229"/>
    </location>
</feature>
<comment type="catalytic activity">
    <reaction evidence="15 16">
        <text>[GlcNAc-(1-&gt;4)-Mur2Ac(oyl-L-Ala-gamma-D-Glu-L-Lys-D-Ala-D-Ala)](n)-di-trans,octa-cis-undecaprenyl diphosphate + beta-D-GlcNAc-(1-&gt;4)-Mur2Ac(oyl-L-Ala-gamma-D-Glu-L-Lys-D-Ala-D-Ala)-di-trans,octa-cis-undecaprenyl diphosphate = [GlcNAc-(1-&gt;4)-Mur2Ac(oyl-L-Ala-gamma-D-Glu-L-Lys-D-Ala-D-Ala)](n+1)-di-trans,octa-cis-undecaprenyl diphosphate + di-trans,octa-cis-undecaprenyl diphosphate + H(+)</text>
        <dbReference type="Rhea" id="RHEA:23708"/>
        <dbReference type="Rhea" id="RHEA-COMP:9602"/>
        <dbReference type="Rhea" id="RHEA-COMP:9603"/>
        <dbReference type="ChEBI" id="CHEBI:15378"/>
        <dbReference type="ChEBI" id="CHEBI:58405"/>
        <dbReference type="ChEBI" id="CHEBI:60033"/>
        <dbReference type="ChEBI" id="CHEBI:78435"/>
        <dbReference type="EC" id="2.4.99.28"/>
    </reaction>
</comment>
<evidence type="ECO:0000256" key="10">
    <source>
        <dbReference type="ARBA" id="ARBA00022989"/>
    </source>
</evidence>
<comment type="caution">
    <text evidence="17">The sequence shown here is derived from an EMBL/GenBank/DDBJ whole genome shotgun (WGS) entry which is preliminary data.</text>
</comment>
<keyword evidence="13 16" id="KW-0961">Cell wall biogenesis/degradation</keyword>
<evidence type="ECO:0000256" key="15">
    <source>
        <dbReference type="ARBA" id="ARBA00049902"/>
    </source>
</evidence>
<evidence type="ECO:0000256" key="8">
    <source>
        <dbReference type="ARBA" id="ARBA00022960"/>
    </source>
</evidence>
<dbReference type="HAMAP" id="MF_00913">
    <property type="entry name" value="PGT_FtsW_proteobact"/>
    <property type="match status" value="1"/>
</dbReference>
<gene>
    <name evidence="16 17" type="primary">ftsW</name>
    <name evidence="17" type="ORF">RJN63_03430</name>
</gene>
<feature type="transmembrane region" description="Helical" evidence="16">
    <location>
        <begin position="312"/>
        <end position="336"/>
    </location>
</feature>
<comment type="similarity">
    <text evidence="14 16">Belongs to the SEDS family. FtsW subfamily.</text>
</comment>
<dbReference type="GO" id="GO:0043093">
    <property type="term" value="P:FtsZ-dependent cytokinesis"/>
    <property type="evidence" value="ECO:0007669"/>
    <property type="project" value="UniProtKB-UniRule"/>
</dbReference>
<dbReference type="EMBL" id="JAVRAA010000001">
    <property type="protein sequence ID" value="MDT0335869.1"/>
    <property type="molecule type" value="Genomic_DNA"/>
</dbReference>
<keyword evidence="5 16" id="KW-0328">Glycosyltransferase</keyword>
<evidence type="ECO:0000256" key="1">
    <source>
        <dbReference type="ARBA" id="ARBA00004651"/>
    </source>
</evidence>
<name>A0AAE4K2X4_9BURK</name>
<evidence type="ECO:0000256" key="7">
    <source>
        <dbReference type="ARBA" id="ARBA00022692"/>
    </source>
</evidence>
<evidence type="ECO:0000256" key="3">
    <source>
        <dbReference type="ARBA" id="ARBA00022475"/>
    </source>
</evidence>
<feature type="transmembrane region" description="Helical" evidence="16">
    <location>
        <begin position="122"/>
        <end position="141"/>
    </location>
</feature>
<evidence type="ECO:0000313" key="17">
    <source>
        <dbReference type="EMBL" id="MDT0335869.1"/>
    </source>
</evidence>